<evidence type="ECO:0000313" key="5">
    <source>
        <dbReference type="EMBL" id="SHG44403.1"/>
    </source>
</evidence>
<dbReference type="EMBL" id="FQUQ01000005">
    <property type="protein sequence ID" value="SHG44403.1"/>
    <property type="molecule type" value="Genomic_DNA"/>
</dbReference>
<dbReference type="GO" id="GO:0003700">
    <property type="term" value="F:DNA-binding transcription factor activity"/>
    <property type="evidence" value="ECO:0007669"/>
    <property type="project" value="InterPro"/>
</dbReference>
<reference evidence="6" key="1">
    <citation type="submission" date="2016-11" db="EMBL/GenBank/DDBJ databases">
        <authorList>
            <person name="Varghese N."/>
            <person name="Submissions S."/>
        </authorList>
    </citation>
    <scope>NUCLEOTIDE SEQUENCE [LARGE SCALE GENOMIC DNA]</scope>
    <source>
        <strain evidence="6">DSM 16990</strain>
    </source>
</reference>
<evidence type="ECO:0000256" key="3">
    <source>
        <dbReference type="ARBA" id="ARBA00023163"/>
    </source>
</evidence>
<dbReference type="PROSITE" id="PS01124">
    <property type="entry name" value="HTH_ARAC_FAMILY_2"/>
    <property type="match status" value="1"/>
</dbReference>
<dbReference type="InterPro" id="IPR018060">
    <property type="entry name" value="HTH_AraC"/>
</dbReference>
<evidence type="ECO:0000256" key="1">
    <source>
        <dbReference type="ARBA" id="ARBA00023015"/>
    </source>
</evidence>
<sequence>MNRHTIMETAVCRISYHRIFLIQEGSGGIQIDEHSYPISGQELFLLSKGQLFTFLPGTTLTGYELSFGDCFWEKSPASASNCKSVLFNNAAANQHLPFPAGTQAGLINLFAILYAEYIAVDYINKLDALAAYLKVIMIKIANLNAALVQAYDSHDRQLYRHFIASVSEKYKDTHEVASFAKDLGISTRKLGDLCKRCGVMSPKEIINGQLIAEAKRNLQFSSKPVKDIAYELNFSSPDQFSHFFKKHTGSSPNDYRLHFVKIGM</sequence>
<name>A0A1M5JWM1_9SPHI</name>
<protein>
    <submittedName>
        <fullName evidence="5">AraC-type DNA-binding protein</fullName>
    </submittedName>
</protein>
<gene>
    <name evidence="5" type="ORF">SAMN04488522_105521</name>
</gene>
<dbReference type="PRINTS" id="PR00032">
    <property type="entry name" value="HTHARAC"/>
</dbReference>
<feature type="domain" description="HTH araC/xylS-type" evidence="4">
    <location>
        <begin position="160"/>
        <end position="258"/>
    </location>
</feature>
<dbReference type="AlphaFoldDB" id="A0A1M5JWM1"/>
<proteinExistence type="predicted"/>
<organism evidence="5 6">
    <name type="scientific">Pedobacter caeni</name>
    <dbReference type="NCBI Taxonomy" id="288992"/>
    <lineage>
        <taxon>Bacteria</taxon>
        <taxon>Pseudomonadati</taxon>
        <taxon>Bacteroidota</taxon>
        <taxon>Sphingobacteriia</taxon>
        <taxon>Sphingobacteriales</taxon>
        <taxon>Sphingobacteriaceae</taxon>
        <taxon>Pedobacter</taxon>
    </lineage>
</organism>
<keyword evidence="1" id="KW-0805">Transcription regulation</keyword>
<dbReference type="Pfam" id="PF12833">
    <property type="entry name" value="HTH_18"/>
    <property type="match status" value="1"/>
</dbReference>
<evidence type="ECO:0000259" key="4">
    <source>
        <dbReference type="PROSITE" id="PS01124"/>
    </source>
</evidence>
<dbReference type="PANTHER" id="PTHR43280">
    <property type="entry name" value="ARAC-FAMILY TRANSCRIPTIONAL REGULATOR"/>
    <property type="match status" value="1"/>
</dbReference>
<dbReference type="Proteomes" id="UP000184287">
    <property type="component" value="Unassembled WGS sequence"/>
</dbReference>
<keyword evidence="6" id="KW-1185">Reference proteome</keyword>
<dbReference type="Gene3D" id="1.10.10.60">
    <property type="entry name" value="Homeodomain-like"/>
    <property type="match status" value="1"/>
</dbReference>
<keyword evidence="2 5" id="KW-0238">DNA-binding</keyword>
<dbReference type="STRING" id="288992.SAMN04488522_105521"/>
<dbReference type="SUPFAM" id="SSF46689">
    <property type="entry name" value="Homeodomain-like"/>
    <property type="match status" value="1"/>
</dbReference>
<keyword evidence="3" id="KW-0804">Transcription</keyword>
<dbReference type="InterPro" id="IPR020449">
    <property type="entry name" value="Tscrpt_reg_AraC-type_HTH"/>
</dbReference>
<accession>A0A1M5JWM1</accession>
<evidence type="ECO:0000256" key="2">
    <source>
        <dbReference type="ARBA" id="ARBA00023125"/>
    </source>
</evidence>
<dbReference type="SMART" id="SM00342">
    <property type="entry name" value="HTH_ARAC"/>
    <property type="match status" value="1"/>
</dbReference>
<evidence type="ECO:0000313" key="6">
    <source>
        <dbReference type="Proteomes" id="UP000184287"/>
    </source>
</evidence>
<dbReference type="InterPro" id="IPR009057">
    <property type="entry name" value="Homeodomain-like_sf"/>
</dbReference>
<dbReference type="PANTHER" id="PTHR43280:SF32">
    <property type="entry name" value="TRANSCRIPTIONAL REGULATORY PROTEIN"/>
    <property type="match status" value="1"/>
</dbReference>
<dbReference type="GO" id="GO:0043565">
    <property type="term" value="F:sequence-specific DNA binding"/>
    <property type="evidence" value="ECO:0007669"/>
    <property type="project" value="InterPro"/>
</dbReference>